<accession>B1WNT4</accession>
<feature type="transmembrane region" description="Helical" evidence="1">
    <location>
        <begin position="853"/>
        <end position="875"/>
    </location>
</feature>
<evidence type="ECO:0000259" key="2">
    <source>
        <dbReference type="Pfam" id="PF12770"/>
    </source>
</evidence>
<dbReference type="SUPFAM" id="SSF52540">
    <property type="entry name" value="P-loop containing nucleoside triphosphate hydrolases"/>
    <property type="match status" value="1"/>
</dbReference>
<dbReference type="Proteomes" id="UP000001203">
    <property type="component" value="Chromosome circular"/>
</dbReference>
<protein>
    <submittedName>
        <fullName evidence="4">Uncharacterized protein</fullName>
    </submittedName>
</protein>
<dbReference type="HOGENOM" id="CLU_283412_0_0_3"/>
<organism evidence="4 5">
    <name type="scientific">Crocosphaera subtropica (strain ATCC 51142 / BH68)</name>
    <name type="common">Cyanothece sp. (strain ATCC 51142)</name>
    <dbReference type="NCBI Taxonomy" id="43989"/>
    <lineage>
        <taxon>Bacteria</taxon>
        <taxon>Bacillati</taxon>
        <taxon>Cyanobacteriota</taxon>
        <taxon>Cyanophyceae</taxon>
        <taxon>Oscillatoriophycideae</taxon>
        <taxon>Chroococcales</taxon>
        <taxon>Aphanothecaceae</taxon>
        <taxon>Crocosphaera</taxon>
        <taxon>Crocosphaera subtropica</taxon>
    </lineage>
</organism>
<dbReference type="Pfam" id="PF20703">
    <property type="entry name" value="nSTAND1"/>
    <property type="match status" value="1"/>
</dbReference>
<dbReference type="eggNOG" id="COG1672">
    <property type="taxonomic scope" value="Bacteria"/>
</dbReference>
<dbReference type="STRING" id="43989.cce_2163"/>
<dbReference type="KEGG" id="cyt:cce_2163"/>
<dbReference type="EMBL" id="CP000806">
    <property type="protein sequence ID" value="ACB51513.1"/>
    <property type="molecule type" value="Genomic_DNA"/>
</dbReference>
<name>B1WNT4_CROS5</name>
<dbReference type="InterPro" id="IPR027417">
    <property type="entry name" value="P-loop_NTPase"/>
</dbReference>
<evidence type="ECO:0000256" key="1">
    <source>
        <dbReference type="SAM" id="Phobius"/>
    </source>
</evidence>
<keyword evidence="1" id="KW-0812">Transmembrane</keyword>
<evidence type="ECO:0000259" key="3">
    <source>
        <dbReference type="Pfam" id="PF20703"/>
    </source>
</evidence>
<dbReference type="Gene3D" id="3.40.50.300">
    <property type="entry name" value="P-loop containing nucleotide triphosphate hydrolases"/>
    <property type="match status" value="1"/>
</dbReference>
<keyword evidence="1" id="KW-1133">Transmembrane helix</keyword>
<dbReference type="InterPro" id="IPR024983">
    <property type="entry name" value="CHAT_dom"/>
</dbReference>
<feature type="domain" description="CHAT" evidence="2">
    <location>
        <begin position="214"/>
        <end position="363"/>
    </location>
</feature>
<dbReference type="InterPro" id="IPR049052">
    <property type="entry name" value="nSTAND1"/>
</dbReference>
<reference evidence="4 5" key="1">
    <citation type="journal article" date="2008" name="Proc. Natl. Acad. Sci. U.S.A.">
        <title>The genome of Cyanothece 51142, a unicellular diazotrophic cyanobacterium important in the marine nitrogen cycle.</title>
        <authorList>
            <person name="Welsh E.A."/>
            <person name="Liberton M."/>
            <person name="Stoeckel J."/>
            <person name="Loh T."/>
            <person name="Elvitigala T."/>
            <person name="Wang C."/>
            <person name="Wollam A."/>
            <person name="Fulton R.S."/>
            <person name="Clifton S.W."/>
            <person name="Jacobs J.M."/>
            <person name="Aurora R."/>
            <person name="Ghosh B.K."/>
            <person name="Sherman L.A."/>
            <person name="Smith R.D."/>
            <person name="Wilson R.K."/>
            <person name="Pakrasi H.B."/>
        </authorList>
    </citation>
    <scope>NUCLEOTIDE SEQUENCE [LARGE SCALE GENOMIC DNA]</scope>
    <source>
        <strain evidence="5">ATCC 51142 / BH68</strain>
    </source>
</reference>
<keyword evidence="1" id="KW-0472">Membrane</keyword>
<dbReference type="Pfam" id="PF12770">
    <property type="entry name" value="CHAT"/>
    <property type="match status" value="1"/>
</dbReference>
<dbReference type="AlphaFoldDB" id="B1WNT4"/>
<gene>
    <name evidence="4" type="ordered locus">cce_2163</name>
</gene>
<feature type="domain" description="Novel STAND NTPase 1" evidence="3">
    <location>
        <begin position="394"/>
        <end position="780"/>
    </location>
</feature>
<keyword evidence="5" id="KW-1185">Reference proteome</keyword>
<sequence>MKLISTMLLLLRHFECKKMILIINFGKGNLEEGFSYITLQLWSDYSPFPQQFTSCLPANLELKNSCNQWRLQYDQYHQRNSFDSRNNLDDNEDEFDFEDSVTNFSEVDFISFSNNLLETFNQWLNSDNFSNILEKIAAKLNPNEAIRLILNTDNDTLKRLPWSDWEFLNAYPKSEISLSRSHYIREEINIKLRNKVRILAIIGNTQGINVNQEKQWLNQLPDAEVYFLEKPCKDDIKTILSDTKGWDILFFAGHSNTKENTGILSINDSNERDVTINELRCHLKEAIKNGLQVAIFNSCDGLGIGDGLASLYIPITIIMREPVPNKVAQVFFHQFLESYANQKLSLYIAVKNARKKLETLDNDYLTASWLPMIFQNPSFSPPSWVELGGFSPCPYLGLNAFQESNADLFFGRETLINELEDLVKQNYFIPLVGASGSGKSSLIFAGLIPKLRQDINQNWRISWFRPNNNPFEGFVKAISQFTNNSYDRFQELQLELDLENDRTAISNCFNQIIQNFNYSSNLLLIIDQFEELFTLCNKSQREAFLKSVLTAINTVYKLTVIITLRADFLSYLLNSVEWGQLLKQYSPQYITSMNREELKSAIVKPAAFHGVKLKDKLVDQLIDDVYQEAGYLPLLQFTLTELWKQQKKGWLTYQDYETIGGVRTALANYAESVYQKFYQEEQEKIKKIFLQLVTLKENNQPTKKLVTKDNNFVRENWQLITRLASSHLLITNSLEKEITVEIAHEKLITAWPRYYQWIQEHQDFLRWRSQLSNNINQWRNCLQIKQDQPLQLRLFLSKKIEIWKNYQQQKGYLLKDSPLINARIWYKKRLHELAEEEKEFIEKSLKLRRNQKITISLISISVLGTISLVSIFAWVQSKERQLEQLIRYASSQVITSENLKTIIDVLPNYLNSANQREKSNQIKQAMDDYRQILRVANNTYEKIEKDPHIFQNVSNVQDKITNISQQAESSLAEMISKYRLPKLEQQLTNKQFGERKISQMINPDADTIEYDYTQTIYTDALKTTHDIIMSDIGAKTDQNSNDIIDEGEEKMIPCQTLIQIEKLWRKATNNQCGWYGEDNVWQSNCQPFKGNTLTNMLMYPSDVPLLENRLHQCQIL</sequence>
<proteinExistence type="predicted"/>
<evidence type="ECO:0000313" key="5">
    <source>
        <dbReference type="Proteomes" id="UP000001203"/>
    </source>
</evidence>
<evidence type="ECO:0000313" key="4">
    <source>
        <dbReference type="EMBL" id="ACB51513.1"/>
    </source>
</evidence>